<reference evidence="3 4" key="1">
    <citation type="submission" date="2017-04" db="EMBL/GenBank/DDBJ databases">
        <authorList>
            <person name="Afonso C.L."/>
            <person name="Miller P.J."/>
            <person name="Scott M.A."/>
            <person name="Spackman E."/>
            <person name="Goraichik I."/>
            <person name="Dimitrov K.M."/>
            <person name="Suarez D.L."/>
            <person name="Swayne D.E."/>
        </authorList>
    </citation>
    <scope>NUCLEOTIDE SEQUENCE [LARGE SCALE GENOMIC DNA]</scope>
    <source>
        <strain evidence="3 4">N3/975</strain>
    </source>
</reference>
<name>A0A1X7H2W7_9BACL</name>
<dbReference type="EMBL" id="LT840184">
    <property type="protein sequence ID" value="SMF78872.1"/>
    <property type="molecule type" value="Genomic_DNA"/>
</dbReference>
<gene>
    <name evidence="3" type="ORF">SAMN05661091_1624</name>
</gene>
<evidence type="ECO:0000313" key="4">
    <source>
        <dbReference type="Proteomes" id="UP000192940"/>
    </source>
</evidence>
<dbReference type="InterPro" id="IPR056056">
    <property type="entry name" value="DUF7639"/>
</dbReference>
<evidence type="ECO:0000259" key="2">
    <source>
        <dbReference type="Pfam" id="PF24645"/>
    </source>
</evidence>
<dbReference type="RefSeq" id="WP_208918530.1">
    <property type="nucleotide sequence ID" value="NZ_LT840184.1"/>
</dbReference>
<feature type="domain" description="DUF7639" evidence="2">
    <location>
        <begin position="246"/>
        <end position="300"/>
    </location>
</feature>
<dbReference type="Proteomes" id="UP000192940">
    <property type="component" value="Chromosome I"/>
</dbReference>
<keyword evidence="4" id="KW-1185">Reference proteome</keyword>
<organism evidence="3 4">
    <name type="scientific">Paenibacillus uliginis N3/975</name>
    <dbReference type="NCBI Taxonomy" id="1313296"/>
    <lineage>
        <taxon>Bacteria</taxon>
        <taxon>Bacillati</taxon>
        <taxon>Bacillota</taxon>
        <taxon>Bacilli</taxon>
        <taxon>Bacillales</taxon>
        <taxon>Paenibacillaceae</taxon>
        <taxon>Paenibacillus</taxon>
    </lineage>
</organism>
<accession>A0A1X7H2W7</accession>
<evidence type="ECO:0000313" key="3">
    <source>
        <dbReference type="EMBL" id="SMF78872.1"/>
    </source>
</evidence>
<dbReference type="STRING" id="1313296.SAMN05661091_1624"/>
<dbReference type="Pfam" id="PF24644">
    <property type="entry name" value="DUF7638"/>
    <property type="match status" value="2"/>
</dbReference>
<dbReference type="AlphaFoldDB" id="A0A1X7H2W7"/>
<dbReference type="InterPro" id="IPR056055">
    <property type="entry name" value="DUF7638"/>
</dbReference>
<feature type="domain" description="DUF7638" evidence="1">
    <location>
        <begin position="135"/>
        <end position="243"/>
    </location>
</feature>
<sequence length="307" mass="36340">MQRIRRKKEIEGTTVPGIINNGGHYFYINVDIYEDGMSNCWELVDLKGLKVKINSGWLTPTVPTGETLSVHGLGEYKIESAIWNFNKKTYYQFIENRIKILNPEFKNIYTITKSEKKLFETRKILNSPTAVDFYVVREMFYETIEGEGYFIFMRYNETNYLVNLVIYENGLVGIYNSSFEKIYQLEEVVELFNNRILFTEFNHPTEVFISELGQVTFSEVLFASNLDEKLKELLDMYTQIKGDKTTLEICREAYFNYLANPSEFNRASLKEKYELVPEHERMYLGDMDSKDLDYQRIIYRSKEKREV</sequence>
<dbReference type="Pfam" id="PF24645">
    <property type="entry name" value="DUF7639"/>
    <property type="match status" value="1"/>
</dbReference>
<evidence type="ECO:0000259" key="1">
    <source>
        <dbReference type="Pfam" id="PF24644"/>
    </source>
</evidence>
<feature type="domain" description="DUF7638" evidence="1">
    <location>
        <begin position="3"/>
        <end position="104"/>
    </location>
</feature>
<protein>
    <submittedName>
        <fullName evidence="3">Uncharacterized protein</fullName>
    </submittedName>
</protein>
<proteinExistence type="predicted"/>